<proteinExistence type="predicted"/>
<reference evidence="1 2" key="1">
    <citation type="journal article" date="2015" name="Nature">
        <title>rRNA introns, odd ribosomes, and small enigmatic genomes across a large radiation of phyla.</title>
        <authorList>
            <person name="Brown C.T."/>
            <person name="Hug L.A."/>
            <person name="Thomas B.C."/>
            <person name="Sharon I."/>
            <person name="Castelle C.J."/>
            <person name="Singh A."/>
            <person name="Wilkins M.J."/>
            <person name="Williams K.H."/>
            <person name="Banfield J.F."/>
        </authorList>
    </citation>
    <scope>NUCLEOTIDE SEQUENCE [LARGE SCALE GENOMIC DNA]</scope>
</reference>
<evidence type="ECO:0000313" key="1">
    <source>
        <dbReference type="EMBL" id="KKU62928.1"/>
    </source>
</evidence>
<comment type="caution">
    <text evidence="1">The sequence shown here is derived from an EMBL/GenBank/DDBJ whole genome shotgun (WGS) entry which is preliminary data.</text>
</comment>
<dbReference type="AlphaFoldDB" id="A0A0G1U9U8"/>
<gene>
    <name evidence="1" type="ORF">UX86_C0040G0002</name>
</gene>
<organism evidence="1 2">
    <name type="scientific">Candidatus Amesbacteria bacterium GW2011_GWC1_47_15</name>
    <dbReference type="NCBI Taxonomy" id="1618364"/>
    <lineage>
        <taxon>Bacteria</taxon>
        <taxon>Candidatus Amesiibacteriota</taxon>
    </lineage>
</organism>
<dbReference type="Proteomes" id="UP000034502">
    <property type="component" value="Unassembled WGS sequence"/>
</dbReference>
<name>A0A0G1U9U8_9BACT</name>
<sequence>MQVRFLPGSLKQTQPNVVKLHKDTGCGASVARQVRDLEARGSIPRTPTKTISTQKYCVKLQAEKFLPALDKIPADRDKLCHSSE</sequence>
<protein>
    <submittedName>
        <fullName evidence="1">Uncharacterized protein</fullName>
    </submittedName>
</protein>
<accession>A0A0G1U9U8</accession>
<evidence type="ECO:0000313" key="2">
    <source>
        <dbReference type="Proteomes" id="UP000034502"/>
    </source>
</evidence>
<dbReference type="EMBL" id="LCNU01000040">
    <property type="protein sequence ID" value="KKU62928.1"/>
    <property type="molecule type" value="Genomic_DNA"/>
</dbReference>